<dbReference type="CDD" id="cd00303">
    <property type="entry name" value="retropepsin_like"/>
    <property type="match status" value="1"/>
</dbReference>
<sequence length="297" mass="32360">MDCKSLDEKMELASDAAAQLDVLAQLPPDPAVSNIYHPLSAQRYNSHPSPVARPPCNPDAMEINTARVLPNPPIRLLLDTLRSHTGSLNCPNAPILLEKREAFVARCCQHQPASAQISAISNAPENPIPDTLTYHHPPTQDEGNSLTNSAPLDLSPLEGYNKQYEEYDESACATVAVPIATVHVHLDCSTKNRLLVPVSFCAPNGYMVPATILVDTGDMVNFINKGFVRKHELNLRQWKTPIRCVGIDGREAVGGVVTEDWVGPVQFSTINLKPFSLQSLFGITWLGLVDARPAMVG</sequence>
<evidence type="ECO:0000313" key="3">
    <source>
        <dbReference type="Proteomes" id="UP000235392"/>
    </source>
</evidence>
<evidence type="ECO:0000313" key="2">
    <source>
        <dbReference type="EMBL" id="PLW42304.1"/>
    </source>
</evidence>
<evidence type="ECO:0000256" key="1">
    <source>
        <dbReference type="SAM" id="MobiDB-lite"/>
    </source>
</evidence>
<name>A0A2N5UX52_9BASI</name>
<comment type="caution">
    <text evidence="2">The sequence shown here is derived from an EMBL/GenBank/DDBJ whole genome shotgun (WGS) entry which is preliminary data.</text>
</comment>
<feature type="compositionally biased region" description="Polar residues" evidence="1">
    <location>
        <begin position="141"/>
        <end position="150"/>
    </location>
</feature>
<protein>
    <submittedName>
        <fullName evidence="2">Uncharacterized protein</fullName>
    </submittedName>
</protein>
<dbReference type="AlphaFoldDB" id="A0A2N5UX52"/>
<dbReference type="Pfam" id="PF08284">
    <property type="entry name" value="RVP_2"/>
    <property type="match status" value="1"/>
</dbReference>
<organism evidence="2 3">
    <name type="scientific">Puccinia coronata f. sp. avenae</name>
    <dbReference type="NCBI Taxonomy" id="200324"/>
    <lineage>
        <taxon>Eukaryota</taxon>
        <taxon>Fungi</taxon>
        <taxon>Dikarya</taxon>
        <taxon>Basidiomycota</taxon>
        <taxon>Pucciniomycotina</taxon>
        <taxon>Pucciniomycetes</taxon>
        <taxon>Pucciniales</taxon>
        <taxon>Pucciniaceae</taxon>
        <taxon>Puccinia</taxon>
    </lineage>
</organism>
<proteinExistence type="predicted"/>
<dbReference type="EMBL" id="PGCI01000080">
    <property type="protein sequence ID" value="PLW42304.1"/>
    <property type="molecule type" value="Genomic_DNA"/>
</dbReference>
<dbReference type="Proteomes" id="UP000235392">
    <property type="component" value="Unassembled WGS sequence"/>
</dbReference>
<gene>
    <name evidence="2" type="ORF">PCASD_07708</name>
</gene>
<feature type="region of interest" description="Disordered" evidence="1">
    <location>
        <begin position="131"/>
        <end position="150"/>
    </location>
</feature>
<accession>A0A2N5UX52</accession>
<reference evidence="2 3" key="1">
    <citation type="submission" date="2017-11" db="EMBL/GenBank/DDBJ databases">
        <title>De novo assembly and phasing of dikaryotic genomes from two isolates of Puccinia coronata f. sp. avenae, the causal agent of oat crown rust.</title>
        <authorList>
            <person name="Miller M.E."/>
            <person name="Zhang Y."/>
            <person name="Omidvar V."/>
            <person name="Sperschneider J."/>
            <person name="Schwessinger B."/>
            <person name="Raley C."/>
            <person name="Palmer J.M."/>
            <person name="Garnica D."/>
            <person name="Upadhyaya N."/>
            <person name="Rathjen J."/>
            <person name="Taylor J.M."/>
            <person name="Park R.F."/>
            <person name="Dodds P.N."/>
            <person name="Hirsch C.D."/>
            <person name="Kianian S.F."/>
            <person name="Figueroa M."/>
        </authorList>
    </citation>
    <scope>NUCLEOTIDE SEQUENCE [LARGE SCALE GENOMIC DNA]</scope>
    <source>
        <strain evidence="2">12SD80</strain>
    </source>
</reference>